<evidence type="ECO:0000256" key="7">
    <source>
        <dbReference type="ARBA" id="ARBA00022723"/>
    </source>
</evidence>
<evidence type="ECO:0000256" key="2">
    <source>
        <dbReference type="ARBA" id="ARBA00007311"/>
    </source>
</evidence>
<dbReference type="InterPro" id="IPR011249">
    <property type="entry name" value="Metalloenz_LuxS/M16"/>
</dbReference>
<evidence type="ECO:0000256" key="3">
    <source>
        <dbReference type="ARBA" id="ARBA00011738"/>
    </source>
</evidence>
<feature type="binding site" evidence="14">
    <location>
        <position position="121"/>
    </location>
    <ligand>
        <name>Fe cation</name>
        <dbReference type="ChEBI" id="CHEBI:24875"/>
    </ligand>
</feature>
<evidence type="ECO:0000256" key="6">
    <source>
        <dbReference type="ARBA" id="ARBA00022654"/>
    </source>
</evidence>
<evidence type="ECO:0000256" key="11">
    <source>
        <dbReference type="ARBA" id="ARBA00024654"/>
    </source>
</evidence>
<dbReference type="GO" id="GO:0016829">
    <property type="term" value="F:lyase activity"/>
    <property type="evidence" value="ECO:0007669"/>
    <property type="project" value="UniProtKB-KW"/>
</dbReference>
<sequence length="224" mass="25130">MIIMITIEQTVLLFKKNDCRSLGMGAPTQPCFLGIDAKPNERQKRCGTFLVLVMIKKRINNLGVIDMPSPVESFELDHCAVKAPYVRHCGVHKVGSDGVVNKFDIRFCQPNKEAMDPAAIHTLEHLLAYTLRRHAAKYDHFDIIDISPMGCQTGFYLVVSGSPTVDEIIDLLEEAMKDALDATEVPAATERQCGQAKLHDLEAAKQLMRFWLSQEKEELKKVFG</sequence>
<dbReference type="NCBIfam" id="NF002604">
    <property type="entry name" value="PRK02260.1-4"/>
    <property type="match status" value="1"/>
</dbReference>
<keyword evidence="9 14" id="KW-0408">Iron</keyword>
<evidence type="ECO:0000256" key="9">
    <source>
        <dbReference type="ARBA" id="ARBA00023004"/>
    </source>
</evidence>
<dbReference type="Pfam" id="PF02664">
    <property type="entry name" value="LuxS"/>
    <property type="match status" value="1"/>
</dbReference>
<evidence type="ECO:0000256" key="13">
    <source>
        <dbReference type="ARBA" id="ARBA00031777"/>
    </source>
</evidence>
<evidence type="ECO:0000256" key="10">
    <source>
        <dbReference type="ARBA" id="ARBA00023239"/>
    </source>
</evidence>
<comment type="cofactor">
    <cofactor evidence="14">
        <name>Fe cation</name>
        <dbReference type="ChEBI" id="CHEBI:24875"/>
    </cofactor>
    <text evidence="14">Binds 1 Fe cation per subunit.</text>
</comment>
<dbReference type="EMBL" id="CP003125">
    <property type="protein sequence ID" value="AEV20522.1"/>
    <property type="molecule type" value="Genomic_DNA"/>
</dbReference>
<dbReference type="SUPFAM" id="SSF63411">
    <property type="entry name" value="LuxS/MPP-like metallohydrolase"/>
    <property type="match status" value="1"/>
</dbReference>
<reference evidence="15 16" key="1">
    <citation type="submission" date="2011-11" db="EMBL/GenBank/DDBJ databases">
        <title>Complete genome sequence of thermophilic Geobacillus thermoleovorans CCB_US3_UF5.</title>
        <authorList>
            <person name="Muhd Sakaff M.K.L."/>
            <person name="Abdul Rahman A.Y."/>
            <person name="Saito J.A."/>
            <person name="Hou S."/>
            <person name="Alam M."/>
        </authorList>
    </citation>
    <scope>NUCLEOTIDE SEQUENCE [LARGE SCALE GENOMIC DNA]</scope>
    <source>
        <strain evidence="15 16">CCB_US3_UF5</strain>
    </source>
</reference>
<proteinExistence type="inferred from homology"/>
<evidence type="ECO:0000256" key="1">
    <source>
        <dbReference type="ARBA" id="ARBA00000297"/>
    </source>
</evidence>
<evidence type="ECO:0000256" key="5">
    <source>
        <dbReference type="ARBA" id="ARBA00015130"/>
    </source>
</evidence>
<dbReference type="InterPro" id="IPR003815">
    <property type="entry name" value="S-ribosylhomocysteinase"/>
</dbReference>
<dbReference type="NCBIfam" id="NF002603">
    <property type="entry name" value="PRK02260.1-3"/>
    <property type="match status" value="1"/>
</dbReference>
<dbReference type="Gene3D" id="3.30.1360.80">
    <property type="entry name" value="S-ribosylhomocysteinase (LuxS)"/>
    <property type="match status" value="1"/>
</dbReference>
<dbReference type="Proteomes" id="UP000005636">
    <property type="component" value="Chromosome"/>
</dbReference>
<keyword evidence="6 14" id="KW-0673">Quorum sensing</keyword>
<feature type="binding site" evidence="14">
    <location>
        <position position="193"/>
    </location>
    <ligand>
        <name>Fe cation</name>
        <dbReference type="ChEBI" id="CHEBI:24875"/>
    </ligand>
</feature>
<comment type="catalytic activity">
    <reaction evidence="1 14">
        <text>S-(5-deoxy-D-ribos-5-yl)-L-homocysteine = (S)-4,5-dihydroxypentane-2,3-dione + L-homocysteine</text>
        <dbReference type="Rhea" id="RHEA:17753"/>
        <dbReference type="ChEBI" id="CHEBI:29484"/>
        <dbReference type="ChEBI" id="CHEBI:58195"/>
        <dbReference type="ChEBI" id="CHEBI:58199"/>
        <dbReference type="EC" id="4.4.1.21"/>
    </reaction>
</comment>
<accession>A0ABM5MLZ2</accession>
<keyword evidence="8 14" id="KW-0071">Autoinducer synthesis</keyword>
<evidence type="ECO:0000256" key="4">
    <source>
        <dbReference type="ARBA" id="ARBA00012240"/>
    </source>
</evidence>
<dbReference type="PANTHER" id="PTHR35799:SF1">
    <property type="entry name" value="S-RIBOSYLHOMOCYSTEINE LYASE"/>
    <property type="match status" value="1"/>
</dbReference>
<dbReference type="PANTHER" id="PTHR35799">
    <property type="entry name" value="S-RIBOSYLHOMOCYSTEINE LYASE"/>
    <property type="match status" value="1"/>
</dbReference>
<comment type="function">
    <text evidence="11 14">Involved in the synthesis of autoinducer 2 (AI-2) which is secreted by bacteria and is used to communicate both the cell density and the metabolic potential of the environment. The regulation of gene expression in response to changes in cell density is called quorum sensing. Catalyzes the transformation of S-ribosylhomocysteine (RHC) to homocysteine (HC) and 4,5-dihydroxy-2,3-pentadione (DPD).</text>
</comment>
<evidence type="ECO:0000313" key="16">
    <source>
        <dbReference type="Proteomes" id="UP000005636"/>
    </source>
</evidence>
<dbReference type="PRINTS" id="PR01487">
    <property type="entry name" value="LUXSPROTEIN"/>
</dbReference>
<keyword evidence="16" id="KW-1185">Reference proteome</keyword>
<dbReference type="HAMAP" id="MF_00091">
    <property type="entry name" value="LuxS"/>
    <property type="match status" value="1"/>
</dbReference>
<organism evidence="15 16">
    <name type="scientific">Geobacillus thermoleovorans CCB_US3_UF5</name>
    <dbReference type="NCBI Taxonomy" id="1111068"/>
    <lineage>
        <taxon>Bacteria</taxon>
        <taxon>Bacillati</taxon>
        <taxon>Bacillota</taxon>
        <taxon>Bacilli</taxon>
        <taxon>Bacillales</taxon>
        <taxon>Anoxybacillaceae</taxon>
        <taxon>Geobacillus</taxon>
        <taxon>Geobacillus thermoleovorans group</taxon>
    </lineage>
</organism>
<comment type="similarity">
    <text evidence="2 14">Belongs to the LuxS family.</text>
</comment>
<gene>
    <name evidence="14" type="primary">luxS</name>
    <name evidence="15" type="ORF">GTCCBUS3UF5_32200</name>
</gene>
<dbReference type="InterPro" id="IPR037005">
    <property type="entry name" value="LuxS_sf"/>
</dbReference>
<comment type="subunit">
    <text evidence="3 14">Homodimer.</text>
</comment>
<evidence type="ECO:0000313" key="15">
    <source>
        <dbReference type="EMBL" id="AEV20522.1"/>
    </source>
</evidence>
<evidence type="ECO:0000256" key="14">
    <source>
        <dbReference type="HAMAP-Rule" id="MF_00091"/>
    </source>
</evidence>
<protein>
    <recommendedName>
        <fullName evidence="5 14">S-ribosylhomocysteine lyase</fullName>
        <ecNumber evidence="4 14">4.4.1.21</ecNumber>
    </recommendedName>
    <alternativeName>
        <fullName evidence="12 14">AI-2 synthesis protein</fullName>
    </alternativeName>
    <alternativeName>
        <fullName evidence="13 14">Autoinducer-2 production protein LuxS</fullName>
    </alternativeName>
</protein>
<feature type="binding site" evidence="14">
    <location>
        <position position="125"/>
    </location>
    <ligand>
        <name>Fe cation</name>
        <dbReference type="ChEBI" id="CHEBI:24875"/>
    </ligand>
</feature>
<name>A0ABM5MLZ2_GEOTH</name>
<evidence type="ECO:0000256" key="8">
    <source>
        <dbReference type="ARBA" id="ARBA00022929"/>
    </source>
</evidence>
<keyword evidence="7 14" id="KW-0479">Metal-binding</keyword>
<keyword evidence="10 14" id="KW-0456">Lyase</keyword>
<dbReference type="EC" id="4.4.1.21" evidence="4 14"/>
<evidence type="ECO:0000256" key="12">
    <source>
        <dbReference type="ARBA" id="ARBA00030600"/>
    </source>
</evidence>